<reference evidence="2 3" key="1">
    <citation type="submission" date="2019-12" db="EMBL/GenBank/DDBJ databases">
        <authorList>
            <person name="Scholz U."/>
            <person name="Mascher M."/>
            <person name="Fiebig A."/>
        </authorList>
    </citation>
    <scope>NUCLEOTIDE SEQUENCE</scope>
</reference>
<organism evidence="2">
    <name type="scientific">Spirodela intermedia</name>
    <name type="common">Intermediate duckweed</name>
    <dbReference type="NCBI Taxonomy" id="51605"/>
    <lineage>
        <taxon>Eukaryota</taxon>
        <taxon>Viridiplantae</taxon>
        <taxon>Streptophyta</taxon>
        <taxon>Embryophyta</taxon>
        <taxon>Tracheophyta</taxon>
        <taxon>Spermatophyta</taxon>
        <taxon>Magnoliopsida</taxon>
        <taxon>Liliopsida</taxon>
        <taxon>Araceae</taxon>
        <taxon>Lemnoideae</taxon>
        <taxon>Spirodela</taxon>
    </lineage>
</organism>
<feature type="compositionally biased region" description="Polar residues" evidence="1">
    <location>
        <begin position="1"/>
        <end position="16"/>
    </location>
</feature>
<evidence type="ECO:0000256" key="1">
    <source>
        <dbReference type="SAM" id="MobiDB-lite"/>
    </source>
</evidence>
<gene>
    <name evidence="2" type="ORF">SI7747_13016139</name>
</gene>
<accession>A0A7I8JHW0</accession>
<proteinExistence type="predicted"/>
<evidence type="ECO:0000313" key="2">
    <source>
        <dbReference type="EMBL" id="CAA2630493.1"/>
    </source>
</evidence>
<name>A0A7I8JHW0_SPIIN</name>
<keyword evidence="3" id="KW-1185">Reference proteome</keyword>
<dbReference type="EMBL" id="LR743600">
    <property type="protein sequence ID" value="CAA2630493.1"/>
    <property type="molecule type" value="Genomic_DNA"/>
</dbReference>
<feature type="region of interest" description="Disordered" evidence="1">
    <location>
        <begin position="1"/>
        <end position="32"/>
    </location>
</feature>
<evidence type="ECO:0000313" key="3">
    <source>
        <dbReference type="Proteomes" id="UP001189122"/>
    </source>
</evidence>
<dbReference type="EMBL" id="CACRZD030000013">
    <property type="protein sequence ID" value="CAA6669736.1"/>
    <property type="molecule type" value="Genomic_DNA"/>
</dbReference>
<dbReference type="AlphaFoldDB" id="A0A7I8JHW0"/>
<sequence length="32" mass="3684">MGSITSYLSKSQSYCIPSQKPHPHSLWKMTPY</sequence>
<protein>
    <submittedName>
        <fullName evidence="2">Uncharacterized protein</fullName>
    </submittedName>
</protein>
<dbReference type="Proteomes" id="UP001189122">
    <property type="component" value="Unassembled WGS sequence"/>
</dbReference>